<dbReference type="PANTHER" id="PTHR45138:SF9">
    <property type="entry name" value="DIGUANYLATE CYCLASE DGCM-RELATED"/>
    <property type="match status" value="1"/>
</dbReference>
<dbReference type="OrthoDB" id="9812358at2"/>
<dbReference type="InterPro" id="IPR003018">
    <property type="entry name" value="GAF"/>
</dbReference>
<dbReference type="Pfam" id="PF00990">
    <property type="entry name" value="GGDEF"/>
    <property type="match status" value="1"/>
</dbReference>
<organism evidence="5 6">
    <name type="scientific">Halomonas aestuarii</name>
    <dbReference type="NCBI Taxonomy" id="1897729"/>
    <lineage>
        <taxon>Bacteria</taxon>
        <taxon>Pseudomonadati</taxon>
        <taxon>Pseudomonadota</taxon>
        <taxon>Gammaproteobacteria</taxon>
        <taxon>Oceanospirillales</taxon>
        <taxon>Halomonadaceae</taxon>
        <taxon>Halomonas</taxon>
    </lineage>
</organism>
<dbReference type="CDD" id="cd01949">
    <property type="entry name" value="GGDEF"/>
    <property type="match status" value="1"/>
</dbReference>
<dbReference type="InterPro" id="IPR029787">
    <property type="entry name" value="Nucleotide_cyclase"/>
</dbReference>
<dbReference type="InterPro" id="IPR043128">
    <property type="entry name" value="Rev_trsase/Diguanyl_cyclase"/>
</dbReference>
<dbReference type="SUPFAM" id="SSF55781">
    <property type="entry name" value="GAF domain-like"/>
    <property type="match status" value="1"/>
</dbReference>
<dbReference type="EC" id="2.7.7.65" evidence="2"/>
<dbReference type="SUPFAM" id="SSF55073">
    <property type="entry name" value="Nucleotide cyclase"/>
    <property type="match status" value="1"/>
</dbReference>
<dbReference type="GO" id="GO:0043709">
    <property type="term" value="P:cell adhesion involved in single-species biofilm formation"/>
    <property type="evidence" value="ECO:0007669"/>
    <property type="project" value="TreeGrafter"/>
</dbReference>
<protein>
    <recommendedName>
        <fullName evidence="2">diguanylate cyclase</fullName>
        <ecNumber evidence="2">2.7.7.65</ecNumber>
    </recommendedName>
</protein>
<feature type="domain" description="GGDEF" evidence="4">
    <location>
        <begin position="193"/>
        <end position="327"/>
    </location>
</feature>
<dbReference type="SMART" id="SM00267">
    <property type="entry name" value="GGDEF"/>
    <property type="match status" value="1"/>
</dbReference>
<comment type="catalytic activity">
    <reaction evidence="3">
        <text>2 GTP = 3',3'-c-di-GMP + 2 diphosphate</text>
        <dbReference type="Rhea" id="RHEA:24898"/>
        <dbReference type="ChEBI" id="CHEBI:33019"/>
        <dbReference type="ChEBI" id="CHEBI:37565"/>
        <dbReference type="ChEBI" id="CHEBI:58805"/>
        <dbReference type="EC" id="2.7.7.65"/>
    </reaction>
</comment>
<dbReference type="InterPro" id="IPR029016">
    <property type="entry name" value="GAF-like_dom_sf"/>
</dbReference>
<dbReference type="GO" id="GO:1902201">
    <property type="term" value="P:negative regulation of bacterial-type flagellum-dependent cell motility"/>
    <property type="evidence" value="ECO:0007669"/>
    <property type="project" value="TreeGrafter"/>
</dbReference>
<accession>A0A1J0VED1</accession>
<dbReference type="RefSeq" id="WP_071942325.1">
    <property type="nucleotide sequence ID" value="NZ_CP018139.1"/>
</dbReference>
<evidence type="ECO:0000256" key="3">
    <source>
        <dbReference type="ARBA" id="ARBA00034247"/>
    </source>
</evidence>
<evidence type="ECO:0000256" key="1">
    <source>
        <dbReference type="ARBA" id="ARBA00001946"/>
    </source>
</evidence>
<dbReference type="Proteomes" id="UP000181985">
    <property type="component" value="Chromosome"/>
</dbReference>
<proteinExistence type="predicted"/>
<evidence type="ECO:0000256" key="2">
    <source>
        <dbReference type="ARBA" id="ARBA00012528"/>
    </source>
</evidence>
<evidence type="ECO:0000259" key="4">
    <source>
        <dbReference type="PROSITE" id="PS50887"/>
    </source>
</evidence>
<dbReference type="InterPro" id="IPR050469">
    <property type="entry name" value="Diguanylate_Cyclase"/>
</dbReference>
<dbReference type="InterPro" id="IPR000160">
    <property type="entry name" value="GGDEF_dom"/>
</dbReference>
<evidence type="ECO:0000313" key="6">
    <source>
        <dbReference type="Proteomes" id="UP000181985"/>
    </source>
</evidence>
<evidence type="ECO:0000313" key="5">
    <source>
        <dbReference type="EMBL" id="APE30338.1"/>
    </source>
</evidence>
<dbReference type="PANTHER" id="PTHR45138">
    <property type="entry name" value="REGULATORY COMPONENTS OF SENSORY TRANSDUCTION SYSTEM"/>
    <property type="match status" value="1"/>
</dbReference>
<keyword evidence="6" id="KW-1185">Reference proteome</keyword>
<dbReference type="NCBIfam" id="TIGR00254">
    <property type="entry name" value="GGDEF"/>
    <property type="match status" value="1"/>
</dbReference>
<dbReference type="SMART" id="SM00065">
    <property type="entry name" value="GAF"/>
    <property type="match status" value="1"/>
</dbReference>
<dbReference type="Gene3D" id="3.30.70.270">
    <property type="match status" value="1"/>
</dbReference>
<dbReference type="PROSITE" id="PS50887">
    <property type="entry name" value="GGDEF"/>
    <property type="match status" value="1"/>
</dbReference>
<dbReference type="GO" id="GO:0005886">
    <property type="term" value="C:plasma membrane"/>
    <property type="evidence" value="ECO:0007669"/>
    <property type="project" value="TreeGrafter"/>
</dbReference>
<reference evidence="6" key="1">
    <citation type="submission" date="2016-11" db="EMBL/GenBank/DDBJ databases">
        <title>Halolamina sediminis sp. nov., an extremely halophilic archaeon isolated from solar salt.</title>
        <authorList>
            <person name="Koh H.-W."/>
            <person name="Rani S."/>
            <person name="Park S.-J."/>
        </authorList>
    </citation>
    <scope>NUCLEOTIDE SEQUENCE [LARGE SCALE GENOMIC DNA]</scope>
    <source>
        <strain evidence="6">Hb3</strain>
    </source>
</reference>
<name>A0A1J0VED1_9GAMM</name>
<dbReference type="AlphaFoldDB" id="A0A1J0VED1"/>
<dbReference type="Gene3D" id="3.30.450.40">
    <property type="match status" value="1"/>
</dbReference>
<dbReference type="FunFam" id="3.30.70.270:FF:000001">
    <property type="entry name" value="Diguanylate cyclase domain protein"/>
    <property type="match status" value="1"/>
</dbReference>
<gene>
    <name evidence="5" type="ORF">BOX17_04835</name>
</gene>
<dbReference type="EMBL" id="CP018139">
    <property type="protein sequence ID" value="APE30338.1"/>
    <property type="molecule type" value="Genomic_DNA"/>
</dbReference>
<dbReference type="KEGG" id="hsi:BOX17_04835"/>
<comment type="cofactor">
    <cofactor evidence="1">
        <name>Mg(2+)</name>
        <dbReference type="ChEBI" id="CHEBI:18420"/>
    </cofactor>
</comment>
<sequence>MFEVKLDDEEGRVRALERLEILDTEEDMAFENVATLVRQVLKVPMSGVSLIDRRRHWFKARRGIGVQEFERELSFCSRTIDQSGALLIPDARSDSLYADHPFVVGDPNIVCYAGVPLTTPDGYNIGSLCVMGTAPREFSSEEVDILSNFAKILIDSIELRQTASSDVLTGAMNRRAWMIQAKSELRRAARYKHPISLAIMDIDKFKSVNDTWGHPAGDIVIAGLANLTMDMVRESDLFGRLGGEEFALLMPETSPDQAEALAERIRSSFEALTIDINKGTSISCTVSIGVTPVGGEDDTLEQMLERADQALYRAKKGGRNRVVFSNE</sequence>
<dbReference type="GO" id="GO:0052621">
    <property type="term" value="F:diguanylate cyclase activity"/>
    <property type="evidence" value="ECO:0007669"/>
    <property type="project" value="UniProtKB-EC"/>
</dbReference>